<keyword evidence="4" id="KW-1185">Reference proteome</keyword>
<evidence type="ECO:0000313" key="3">
    <source>
        <dbReference type="EMBL" id="AQS57728.1"/>
    </source>
</evidence>
<reference evidence="3 4" key="1">
    <citation type="journal article" date="2016" name="Int. J. Syst. Evol. Microbiol.">
        <title>Desulfotomaculum ferrireducens sp. nov., a moderately thermophilic sulfate-reducing and dissimilatory Fe(III)-reducing bacterium isolated from compost.</title>
        <authorList>
            <person name="Yang G."/>
            <person name="Guo J."/>
            <person name="Zhuang L."/>
            <person name="Yuan Y."/>
            <person name="Zhou S."/>
        </authorList>
    </citation>
    <scope>NUCLEOTIDE SEQUENCE [LARGE SCALE GENOMIC DNA]</scope>
    <source>
        <strain evidence="3 4">GSS09</strain>
    </source>
</reference>
<keyword evidence="1" id="KW-1133">Transmembrane helix</keyword>
<proteinExistence type="predicted"/>
<dbReference type="EMBL" id="CP019698">
    <property type="protein sequence ID" value="AQS57728.1"/>
    <property type="molecule type" value="Genomic_DNA"/>
</dbReference>
<keyword evidence="1" id="KW-0472">Membrane</keyword>
<dbReference type="OrthoDB" id="9787613at2"/>
<dbReference type="SUPFAM" id="SSF55486">
    <property type="entry name" value="Metalloproteases ('zincins'), catalytic domain"/>
    <property type="match status" value="1"/>
</dbReference>
<protein>
    <recommendedName>
        <fullName evidence="2">Peptidase MA-like domain-containing protein</fullName>
    </recommendedName>
</protein>
<evidence type="ECO:0000259" key="2">
    <source>
        <dbReference type="Pfam" id="PF13485"/>
    </source>
</evidence>
<accession>A0A1S6ISI1</accession>
<organism evidence="3 4">
    <name type="scientific">Desulforamulus ferrireducens</name>
    <dbReference type="NCBI Taxonomy" id="1833852"/>
    <lineage>
        <taxon>Bacteria</taxon>
        <taxon>Bacillati</taxon>
        <taxon>Bacillota</taxon>
        <taxon>Clostridia</taxon>
        <taxon>Eubacteriales</taxon>
        <taxon>Peptococcaceae</taxon>
        <taxon>Desulforamulus</taxon>
    </lineage>
</organism>
<gene>
    <name evidence="3" type="ORF">B0537_00435</name>
</gene>
<dbReference type="STRING" id="1833852.B0537_00435"/>
<sequence length="295" mass="33679">MPHLVYHSNTSKAYKIIGFGMAALLFVAAVFMKLPLAIRSGTYMIFRESLKYKALWTTRDMETIEGKHFIVRYTEGNKSDAQLILQTAEKFYQPIASKYGYNDSGKIPVIVYPSRAELNRNFGWPANESAMGVYWAGVIRVLSPCVWVNETSPEAYQEEFLTSGPMAHEFTHLVVDHISYGNYTRWFTEGLAQYEEYKLTGFEFGEAGASLDQPLYQLADMNTEFDNLPNQPLAYRQSYLAVRYIAQVYGEQALKDILQLLAKNQRTEQAIAQVTGAAIDQFEADYQRWAKEQEA</sequence>
<feature type="transmembrane region" description="Helical" evidence="1">
    <location>
        <begin position="16"/>
        <end position="38"/>
    </location>
</feature>
<dbReference type="Proteomes" id="UP000189464">
    <property type="component" value="Chromosome"/>
</dbReference>
<dbReference type="KEGG" id="dfg:B0537_00435"/>
<dbReference type="RefSeq" id="WP_077712691.1">
    <property type="nucleotide sequence ID" value="NZ_CP019698.1"/>
</dbReference>
<feature type="domain" description="Peptidase MA-like" evidence="2">
    <location>
        <begin position="165"/>
        <end position="291"/>
    </location>
</feature>
<keyword evidence="1" id="KW-0812">Transmembrane</keyword>
<dbReference type="Pfam" id="PF13485">
    <property type="entry name" value="Peptidase_MA_2"/>
    <property type="match status" value="1"/>
</dbReference>
<evidence type="ECO:0000256" key="1">
    <source>
        <dbReference type="SAM" id="Phobius"/>
    </source>
</evidence>
<name>A0A1S6ISI1_9FIRM</name>
<dbReference type="AlphaFoldDB" id="A0A1S6ISI1"/>
<evidence type="ECO:0000313" key="4">
    <source>
        <dbReference type="Proteomes" id="UP000189464"/>
    </source>
</evidence>
<dbReference type="InterPro" id="IPR039568">
    <property type="entry name" value="Peptidase_MA-like_dom"/>
</dbReference>